<evidence type="ECO:0000313" key="3">
    <source>
        <dbReference type="Proteomes" id="UP001178508"/>
    </source>
</evidence>
<keyword evidence="1" id="KW-0812">Transmembrane</keyword>
<reference evidence="2" key="1">
    <citation type="submission" date="2023-08" db="EMBL/GenBank/DDBJ databases">
        <authorList>
            <person name="Alioto T."/>
            <person name="Alioto T."/>
            <person name="Gomez Garrido J."/>
        </authorList>
    </citation>
    <scope>NUCLEOTIDE SEQUENCE</scope>
</reference>
<dbReference type="Proteomes" id="UP001178508">
    <property type="component" value="Chromosome 18"/>
</dbReference>
<keyword evidence="1" id="KW-0472">Membrane</keyword>
<protein>
    <submittedName>
        <fullName evidence="2">Uncharacterized protein</fullName>
    </submittedName>
</protein>
<dbReference type="AlphaFoldDB" id="A0AAV1H0P4"/>
<proteinExistence type="predicted"/>
<feature type="transmembrane region" description="Helical" evidence="1">
    <location>
        <begin position="30"/>
        <end position="52"/>
    </location>
</feature>
<evidence type="ECO:0000256" key="1">
    <source>
        <dbReference type="SAM" id="Phobius"/>
    </source>
</evidence>
<keyword evidence="3" id="KW-1185">Reference proteome</keyword>
<gene>
    <name evidence="2" type="ORF">XNOV1_A031064</name>
</gene>
<dbReference type="EMBL" id="OY660881">
    <property type="protein sequence ID" value="CAJ1079075.1"/>
    <property type="molecule type" value="Genomic_DNA"/>
</dbReference>
<sequence>MGGEGMLPHVSRLQMKPLVRLTQLQLDLQLWVSEFTTGLAMMVVVVVLMASAAERGPQRGRSATHWQG</sequence>
<accession>A0AAV1H0P4</accession>
<evidence type="ECO:0000313" key="2">
    <source>
        <dbReference type="EMBL" id="CAJ1079075.1"/>
    </source>
</evidence>
<keyword evidence="1" id="KW-1133">Transmembrane helix</keyword>
<name>A0AAV1H0P4_XYRNO</name>
<organism evidence="2 3">
    <name type="scientific">Xyrichtys novacula</name>
    <name type="common">Pearly razorfish</name>
    <name type="synonym">Hemipteronotus novacula</name>
    <dbReference type="NCBI Taxonomy" id="13765"/>
    <lineage>
        <taxon>Eukaryota</taxon>
        <taxon>Metazoa</taxon>
        <taxon>Chordata</taxon>
        <taxon>Craniata</taxon>
        <taxon>Vertebrata</taxon>
        <taxon>Euteleostomi</taxon>
        <taxon>Actinopterygii</taxon>
        <taxon>Neopterygii</taxon>
        <taxon>Teleostei</taxon>
        <taxon>Neoteleostei</taxon>
        <taxon>Acanthomorphata</taxon>
        <taxon>Eupercaria</taxon>
        <taxon>Labriformes</taxon>
        <taxon>Labridae</taxon>
        <taxon>Xyrichtys</taxon>
    </lineage>
</organism>